<proteinExistence type="predicted"/>
<name>A0ABP9WTW0_9CHLR</name>
<dbReference type="RefSeq" id="WP_345720212.1">
    <property type="nucleotide sequence ID" value="NZ_BAABRU010000001.1"/>
</dbReference>
<protein>
    <submittedName>
        <fullName evidence="2">Uncharacterized protein</fullName>
    </submittedName>
</protein>
<evidence type="ECO:0000313" key="2">
    <source>
        <dbReference type="EMBL" id="GAA5526574.1"/>
    </source>
</evidence>
<evidence type="ECO:0000313" key="3">
    <source>
        <dbReference type="Proteomes" id="UP001428290"/>
    </source>
</evidence>
<evidence type="ECO:0000256" key="1">
    <source>
        <dbReference type="SAM" id="MobiDB-lite"/>
    </source>
</evidence>
<accession>A0ABP9WTW0</accession>
<comment type="caution">
    <text evidence="2">The sequence shown here is derived from an EMBL/GenBank/DDBJ whole genome shotgun (WGS) entry which is preliminary data.</text>
</comment>
<organism evidence="2 3">
    <name type="scientific">Herpetosiphon gulosus</name>
    <dbReference type="NCBI Taxonomy" id="1973496"/>
    <lineage>
        <taxon>Bacteria</taxon>
        <taxon>Bacillati</taxon>
        <taxon>Chloroflexota</taxon>
        <taxon>Chloroflexia</taxon>
        <taxon>Herpetosiphonales</taxon>
        <taxon>Herpetosiphonaceae</taxon>
        <taxon>Herpetosiphon</taxon>
    </lineage>
</organism>
<gene>
    <name evidence="2" type="ORF">Hgul01_00347</name>
</gene>
<dbReference type="Proteomes" id="UP001428290">
    <property type="component" value="Unassembled WGS sequence"/>
</dbReference>
<keyword evidence="3" id="KW-1185">Reference proteome</keyword>
<feature type="region of interest" description="Disordered" evidence="1">
    <location>
        <begin position="26"/>
        <end position="45"/>
    </location>
</feature>
<reference evidence="2 3" key="1">
    <citation type="submission" date="2024-02" db="EMBL/GenBank/DDBJ databases">
        <title>Herpetosiphon gulosus NBRC 112829.</title>
        <authorList>
            <person name="Ichikawa N."/>
            <person name="Katano-Makiyama Y."/>
            <person name="Hidaka K."/>
        </authorList>
    </citation>
    <scope>NUCLEOTIDE SEQUENCE [LARGE SCALE GENOMIC DNA]</scope>
    <source>
        <strain evidence="2 3">NBRC 112829</strain>
    </source>
</reference>
<dbReference type="EMBL" id="BAABRU010000001">
    <property type="protein sequence ID" value="GAA5526574.1"/>
    <property type="molecule type" value="Genomic_DNA"/>
</dbReference>
<sequence length="45" mass="5104">MLTTLFFVALLLVALAALPYISRSTPVVEDDSDEPQLRMKPTRQR</sequence>